<protein>
    <submittedName>
        <fullName evidence="2">Calpain-like cysteine peptidase</fullName>
    </submittedName>
</protein>
<dbReference type="Proteomes" id="UP000284403">
    <property type="component" value="Unassembled WGS sequence"/>
</dbReference>
<evidence type="ECO:0000313" key="2">
    <source>
        <dbReference type="EMBL" id="RNE94820.1"/>
    </source>
</evidence>
<dbReference type="InterPro" id="IPR056040">
    <property type="entry name" value="DUF7623"/>
</dbReference>
<feature type="domain" description="DUF7623" evidence="1">
    <location>
        <begin position="119"/>
        <end position="182"/>
    </location>
</feature>
<evidence type="ECO:0000313" key="3">
    <source>
        <dbReference type="Proteomes" id="UP000284403"/>
    </source>
</evidence>
<accession>A0A3R7N1L1</accession>
<organism evidence="2 3">
    <name type="scientific">Trypanosoma conorhini</name>
    <dbReference type="NCBI Taxonomy" id="83891"/>
    <lineage>
        <taxon>Eukaryota</taxon>
        <taxon>Discoba</taxon>
        <taxon>Euglenozoa</taxon>
        <taxon>Kinetoplastea</taxon>
        <taxon>Metakinetoplastina</taxon>
        <taxon>Trypanosomatida</taxon>
        <taxon>Trypanosomatidae</taxon>
        <taxon>Trypanosoma</taxon>
    </lineage>
</organism>
<dbReference type="RefSeq" id="XP_029222817.1">
    <property type="nucleotide sequence ID" value="XM_029377090.1"/>
</dbReference>
<feature type="non-terminal residue" evidence="2">
    <location>
        <position position="1"/>
    </location>
</feature>
<dbReference type="OrthoDB" id="249900at2759"/>
<gene>
    <name evidence="2" type="ORF">Tco025E_10313</name>
</gene>
<keyword evidence="3" id="KW-1185">Reference proteome</keyword>
<feature type="domain" description="DUF7623" evidence="1">
    <location>
        <begin position="51"/>
        <end position="114"/>
    </location>
</feature>
<dbReference type="AlphaFoldDB" id="A0A3R7N1L1"/>
<name>A0A3R7N1L1_9TRYP</name>
<dbReference type="Pfam" id="PF24610">
    <property type="entry name" value="DUF7623"/>
    <property type="match status" value="2"/>
</dbReference>
<evidence type="ECO:0000259" key="1">
    <source>
        <dbReference type="Pfam" id="PF24610"/>
    </source>
</evidence>
<proteinExistence type="predicted"/>
<sequence>EAFVAKETQLRRLSREMPLSNVAADSLRDEKLQLESSIANDELMAFRAKYLDHEPEGRTIEELLLNDDAEYMSMEKELRAVMASSSAEPGLVESLKAELNARAHAKAKAVNAAERGDYLDPAPLGVLLEKLPLDTDQRFSELEADRARAQRSPTENQKKVSALEEALNSRARVLASEALHGDRSYLDAFPAGVPLQMLSLDTDPKISRAGA</sequence>
<dbReference type="EMBL" id="MKKU01001636">
    <property type="protein sequence ID" value="RNE94820.1"/>
    <property type="molecule type" value="Genomic_DNA"/>
</dbReference>
<reference evidence="2 3" key="1">
    <citation type="journal article" date="2018" name="BMC Genomics">
        <title>Genomic comparison of Trypanosoma conorhini and Trypanosoma rangeli to Trypanosoma cruzi strains of high and low virulence.</title>
        <authorList>
            <person name="Bradwell K.R."/>
            <person name="Koparde V.N."/>
            <person name="Matveyev A.V."/>
            <person name="Serrano M.G."/>
            <person name="Alves J.M."/>
            <person name="Parikh H."/>
            <person name="Huang B."/>
            <person name="Lee V."/>
            <person name="Espinosa-Alvarez O."/>
            <person name="Ortiz P.A."/>
            <person name="Costa-Martins A.G."/>
            <person name="Teixeira M.M."/>
            <person name="Buck G.A."/>
        </authorList>
    </citation>
    <scope>NUCLEOTIDE SEQUENCE [LARGE SCALE GENOMIC DNA]</scope>
    <source>
        <strain evidence="2 3">025E</strain>
    </source>
</reference>
<comment type="caution">
    <text evidence="2">The sequence shown here is derived from an EMBL/GenBank/DDBJ whole genome shotgun (WGS) entry which is preliminary data.</text>
</comment>
<feature type="non-terminal residue" evidence="2">
    <location>
        <position position="211"/>
    </location>
</feature>
<dbReference type="GeneID" id="40323924"/>